<accession>A0A1H5FI91</accession>
<evidence type="ECO:0000313" key="3">
    <source>
        <dbReference type="EMBL" id="SEE03093.1"/>
    </source>
</evidence>
<evidence type="ECO:0000256" key="1">
    <source>
        <dbReference type="SAM" id="SignalP"/>
    </source>
</evidence>
<organism evidence="3 4">
    <name type="scientific">Arthrobacter alpinus</name>
    <dbReference type="NCBI Taxonomy" id="656366"/>
    <lineage>
        <taxon>Bacteria</taxon>
        <taxon>Bacillati</taxon>
        <taxon>Actinomycetota</taxon>
        <taxon>Actinomycetes</taxon>
        <taxon>Micrococcales</taxon>
        <taxon>Micrococcaceae</taxon>
        <taxon>Arthrobacter</taxon>
    </lineage>
</organism>
<sequence>MIRARFRLAATLGIVLVTSACGTLPVERPAATNVEVSSCHLLTTPEENEAVSDTKPAVPCTSDHTSETFRIAKLLGSLAASDSRPNSSRLAAVTSQYCTVEMLRDYLGARDRDTSSALGITAYFPETTAWSAGDRTVRCDLVVKSPGSDEPVLLTGSLQDVMATPASARLRTCYPDAPFPEPSKEPSLTVVLCSEPHVGEDINAWLNINNSNPPEAEVLGKCTPFAEEFFAPAPIPEGVAVTGIVVPGNGMSTLRCAVRSKDSKTLKGTLLHD</sequence>
<feature type="domain" description="Septum formation-related" evidence="2">
    <location>
        <begin position="50"/>
        <end position="205"/>
    </location>
</feature>
<dbReference type="AlphaFoldDB" id="A0A1H5FI91"/>
<dbReference type="PROSITE" id="PS51257">
    <property type="entry name" value="PROKAR_LIPOPROTEIN"/>
    <property type="match status" value="1"/>
</dbReference>
<dbReference type="InterPro" id="IPR026004">
    <property type="entry name" value="Septum_form"/>
</dbReference>
<gene>
    <name evidence="3" type="ORF">SAMN04489740_0515</name>
</gene>
<proteinExistence type="predicted"/>
<keyword evidence="1" id="KW-0732">Signal</keyword>
<dbReference type="EMBL" id="FNTV01000001">
    <property type="protein sequence ID" value="SEE03093.1"/>
    <property type="molecule type" value="Genomic_DNA"/>
</dbReference>
<dbReference type="Pfam" id="PF13845">
    <property type="entry name" value="Septum_form"/>
    <property type="match status" value="1"/>
</dbReference>
<name>A0A1H5FI91_9MICC</name>
<protein>
    <submittedName>
        <fullName evidence="3">Septum formation</fullName>
    </submittedName>
</protein>
<reference evidence="3 4" key="1">
    <citation type="submission" date="2016-10" db="EMBL/GenBank/DDBJ databases">
        <authorList>
            <person name="de Groot N.N."/>
        </authorList>
    </citation>
    <scope>NUCLEOTIDE SEQUENCE [LARGE SCALE GENOMIC DNA]</scope>
    <source>
        <strain evidence="3 4">DSM 22274</strain>
    </source>
</reference>
<evidence type="ECO:0000313" key="4">
    <source>
        <dbReference type="Proteomes" id="UP000182725"/>
    </source>
</evidence>
<feature type="chain" id="PRO_5038729839" evidence="1">
    <location>
        <begin position="23"/>
        <end position="273"/>
    </location>
</feature>
<evidence type="ECO:0000259" key="2">
    <source>
        <dbReference type="Pfam" id="PF13845"/>
    </source>
</evidence>
<feature type="signal peptide" evidence="1">
    <location>
        <begin position="1"/>
        <end position="22"/>
    </location>
</feature>
<dbReference type="Proteomes" id="UP000182725">
    <property type="component" value="Unassembled WGS sequence"/>
</dbReference>